<sequence length="50" mass="5290">MTDSTADGVEPDVVKAKGVSLEEDKTDRYSEGDSKTDSAEGREALEVVTA</sequence>
<comment type="caution">
    <text evidence="2">The sequence shown here is derived from an EMBL/GenBank/DDBJ whole genome shotgun (WGS) entry which is preliminary data.</text>
</comment>
<dbReference type="EMBL" id="LGST01000018">
    <property type="protein sequence ID" value="KNE00617.1"/>
    <property type="molecule type" value="Genomic_DNA"/>
</dbReference>
<reference evidence="3" key="1">
    <citation type="journal article" date="2015" name="BMC Genomics">
        <title>Draft genome of a commonly misdiagnosed multidrug resistant pathogen Candida auris.</title>
        <authorList>
            <person name="Chatterjee S."/>
            <person name="Alampalli S.V."/>
            <person name="Nageshan R.K."/>
            <person name="Chettiar S.T."/>
            <person name="Joshi S."/>
            <person name="Tatu U.S."/>
        </authorList>
    </citation>
    <scope>NUCLEOTIDE SEQUENCE [LARGE SCALE GENOMIC DNA]</scope>
    <source>
        <strain evidence="3">6684</strain>
    </source>
</reference>
<dbReference type="Proteomes" id="UP000037122">
    <property type="component" value="Unassembled WGS sequence"/>
</dbReference>
<proteinExistence type="predicted"/>
<feature type="region of interest" description="Disordered" evidence="1">
    <location>
        <begin position="1"/>
        <end position="50"/>
    </location>
</feature>
<dbReference type="VEuPathDB" id="FungiDB:QG37_02654"/>
<evidence type="ECO:0000313" key="3">
    <source>
        <dbReference type="Proteomes" id="UP000037122"/>
    </source>
</evidence>
<gene>
    <name evidence="2" type="ORF">QG37_02654</name>
</gene>
<protein>
    <submittedName>
        <fullName evidence="2">Uncharacterized protein</fullName>
    </submittedName>
</protein>
<name>A0A0L0P2M0_CANAR</name>
<dbReference type="AlphaFoldDB" id="A0A0L0P2M0"/>
<evidence type="ECO:0000313" key="2">
    <source>
        <dbReference type="EMBL" id="KNE00617.1"/>
    </source>
</evidence>
<organism evidence="2 3">
    <name type="scientific">Candidozyma auris</name>
    <name type="common">Yeast</name>
    <name type="synonym">Candida auris</name>
    <dbReference type="NCBI Taxonomy" id="498019"/>
    <lineage>
        <taxon>Eukaryota</taxon>
        <taxon>Fungi</taxon>
        <taxon>Dikarya</taxon>
        <taxon>Ascomycota</taxon>
        <taxon>Saccharomycotina</taxon>
        <taxon>Pichiomycetes</taxon>
        <taxon>Metschnikowiaceae</taxon>
        <taxon>Candidozyma</taxon>
    </lineage>
</organism>
<feature type="compositionally biased region" description="Basic and acidic residues" evidence="1">
    <location>
        <begin position="12"/>
        <end position="50"/>
    </location>
</feature>
<accession>A0A0L0P2M0</accession>
<evidence type="ECO:0000256" key="1">
    <source>
        <dbReference type="SAM" id="MobiDB-lite"/>
    </source>
</evidence>